<dbReference type="GeneID" id="55514486"/>
<dbReference type="PANTHER" id="PTHR15337:SF11">
    <property type="entry name" value="THIOREDOXIN DOMAIN-CONTAINING PROTEIN"/>
    <property type="match status" value="1"/>
</dbReference>
<evidence type="ECO:0000313" key="5">
    <source>
        <dbReference type="EMBL" id="MDV7251219.1"/>
    </source>
</evidence>
<reference evidence="4 6" key="1">
    <citation type="submission" date="2020-07" db="EMBL/GenBank/DDBJ databases">
        <authorList>
            <person name="Pothier F. J."/>
        </authorList>
    </citation>
    <scope>NUCLEOTIDE SEQUENCE [LARGE SCALE GENOMIC DNA]</scope>
    <source>
        <strain evidence="4 6">CFBP 498</strain>
    </source>
</reference>
<keyword evidence="1 2" id="KW-0732">Signal</keyword>
<dbReference type="CDD" id="cd02947">
    <property type="entry name" value="TRX_family"/>
    <property type="match status" value="1"/>
</dbReference>
<evidence type="ECO:0000313" key="6">
    <source>
        <dbReference type="Proteomes" id="UP000515406"/>
    </source>
</evidence>
<dbReference type="Proteomes" id="UP000515406">
    <property type="component" value="Chromosome"/>
</dbReference>
<dbReference type="EMBL" id="LR828257">
    <property type="protein sequence ID" value="CAD0301498.1"/>
    <property type="molecule type" value="Genomic_DNA"/>
</dbReference>
<dbReference type="Pfam" id="PF13899">
    <property type="entry name" value="Thioredoxin_7"/>
    <property type="match status" value="1"/>
</dbReference>
<dbReference type="EMBL" id="LR828257">
    <property type="protein sequence ID" value="CAD0301503.1"/>
    <property type="molecule type" value="Genomic_DNA"/>
</dbReference>
<proteinExistence type="predicted"/>
<dbReference type="Gene3D" id="3.40.30.10">
    <property type="entry name" value="Glutaredoxin"/>
    <property type="match status" value="1"/>
</dbReference>
<dbReference type="InterPro" id="IPR013766">
    <property type="entry name" value="Thioredoxin_domain"/>
</dbReference>
<evidence type="ECO:0000259" key="3">
    <source>
        <dbReference type="PROSITE" id="PS51352"/>
    </source>
</evidence>
<feature type="domain" description="Thioredoxin" evidence="3">
    <location>
        <begin position="38"/>
        <end position="160"/>
    </location>
</feature>
<dbReference type="PANTHER" id="PTHR15337">
    <property type="entry name" value="ANTERIOR GRADIENT PROTEIN-RELATED"/>
    <property type="match status" value="1"/>
</dbReference>
<gene>
    <name evidence="4" type="primary">dsbD_3</name>
    <name evidence="4" type="ORF">CFBP498_02810</name>
    <name evidence="5" type="ORF">R4K57_23105</name>
</gene>
<evidence type="ECO:0000256" key="2">
    <source>
        <dbReference type="SAM" id="SignalP"/>
    </source>
</evidence>
<dbReference type="InterPro" id="IPR036249">
    <property type="entry name" value="Thioredoxin-like_sf"/>
</dbReference>
<protein>
    <submittedName>
        <fullName evidence="4">Thiol:disulfide interchange protein DsbD</fullName>
    </submittedName>
    <submittedName>
        <fullName evidence="5">Thioredoxin family protein</fullName>
    </submittedName>
</protein>
<dbReference type="Proteomes" id="UP001187425">
    <property type="component" value="Unassembled WGS sequence"/>
</dbReference>
<dbReference type="PROSITE" id="PS51257">
    <property type="entry name" value="PROKAR_LIPOPROTEIN"/>
    <property type="match status" value="1"/>
</dbReference>
<accession>A0A6V7BI90</accession>
<reference evidence="5 7" key="2">
    <citation type="submission" date="2023-10" db="EMBL/GenBank/DDBJ databases">
        <title>A new tool for lettuce pathogen research.</title>
        <authorList>
            <person name="Horton K.N."/>
            <person name="Cseke L.J."/>
            <person name="Badiwe M."/>
            <person name="Tesfaye D."/>
            <person name="Klein A."/>
            <person name="Su J."/>
            <person name="Potnis N."/>
            <person name="Gassmann W."/>
        </authorList>
    </citation>
    <scope>NUCLEOTIDE SEQUENCE [LARGE SCALE GENOMIC DNA]</scope>
    <source>
        <strain evidence="5 7">JSKH1901</strain>
    </source>
</reference>
<evidence type="ECO:0000256" key="1">
    <source>
        <dbReference type="ARBA" id="ARBA00022729"/>
    </source>
</evidence>
<evidence type="ECO:0000313" key="4">
    <source>
        <dbReference type="EMBL" id="CAD0301498.1"/>
    </source>
</evidence>
<dbReference type="SUPFAM" id="SSF52833">
    <property type="entry name" value="Thioredoxin-like"/>
    <property type="match status" value="1"/>
</dbReference>
<dbReference type="PROSITE" id="PS51352">
    <property type="entry name" value="THIOREDOXIN_2"/>
    <property type="match status" value="1"/>
</dbReference>
<feature type="chain" id="PRO_5044655450" evidence="2">
    <location>
        <begin position="27"/>
        <end position="526"/>
    </location>
</feature>
<name>A0A6V7BI90_9XANT</name>
<keyword evidence="6" id="KW-1185">Reference proteome</keyword>
<dbReference type="EMBL" id="JAWMQI010000156">
    <property type="protein sequence ID" value="MDV7251219.1"/>
    <property type="molecule type" value="Genomic_DNA"/>
</dbReference>
<sequence length="526" mass="56674">MALSFRSPSPTLIALSALLAALTACERSTPSAVSAPPAAATRPAVAPAINWHEGNVEKAMEEANKAGKPLLLYWGAIWCPPCNRLKATTFKDPGFIAQAQQFVAVHLDADLEEAQTWGERFGVKGYPTVILLRPDRSEITRLVGDSSTAELVDSLRVAAQSSTSTKQILERALKAPHTLKPEEWTLLGNYSWLQDDQLIDAKTAPGVLAALAKAAPQPALQRRFELLAVLVTKQKPVASPATYTLLQTVLSDPSEVRNNLNVLVRGAATLIAAATDDAGKRAELSREFSQALAQAYADPSLPIVDRLRTAYAEIDLARLAQGQPARPERNTPPPPLPAAVVKTVHQRVQWAVTEAKTDEERQSTIAGAAGLLALVGDNKGSAQLMQAELARSKTPSYYMPYLGILAEQRGDSKTALSWFKKAYDSTGSQGTIVERGMTYLDALIRLRPDDGTGIETLATRVIGDLTRQSDGYLQENREHFEEVGASLKTWSKQSPAGGAVLTRLRQKAQTSCADKNKPAACAGWLG</sequence>
<feature type="signal peptide" evidence="2">
    <location>
        <begin position="1"/>
        <end position="26"/>
    </location>
</feature>
<dbReference type="AlphaFoldDB" id="A0A6V7BI90"/>
<evidence type="ECO:0000313" key="7">
    <source>
        <dbReference type="Proteomes" id="UP001187425"/>
    </source>
</evidence>
<organism evidence="4 6">
    <name type="scientific">Xanthomonas hortorum pv. vitians</name>
    <dbReference type="NCBI Taxonomy" id="83224"/>
    <lineage>
        <taxon>Bacteria</taxon>
        <taxon>Pseudomonadati</taxon>
        <taxon>Pseudomonadota</taxon>
        <taxon>Gammaproteobacteria</taxon>
        <taxon>Lysobacterales</taxon>
        <taxon>Lysobacteraceae</taxon>
        <taxon>Xanthomonas</taxon>
    </lineage>
</organism>
<dbReference type="RefSeq" id="WP_095575123.1">
    <property type="nucleotide sequence ID" value="NZ_CP060399.1"/>
</dbReference>
<dbReference type="InterPro" id="IPR051099">
    <property type="entry name" value="AGR/TXD"/>
</dbReference>